<keyword evidence="1" id="KW-0677">Repeat</keyword>
<proteinExistence type="predicted"/>
<evidence type="ECO:0000256" key="3">
    <source>
        <dbReference type="PROSITE-ProRule" id="PRU00339"/>
    </source>
</evidence>
<gene>
    <name evidence="4" type="ORF">KQP761_LOCUS17312</name>
</gene>
<dbReference type="PROSITE" id="PS51996">
    <property type="entry name" value="TR_MART"/>
    <property type="match status" value="1"/>
</dbReference>
<organism evidence="4 5">
    <name type="scientific">Rotaria magnacalcarata</name>
    <dbReference type="NCBI Taxonomy" id="392030"/>
    <lineage>
        <taxon>Eukaryota</taxon>
        <taxon>Metazoa</taxon>
        <taxon>Spiralia</taxon>
        <taxon>Gnathifera</taxon>
        <taxon>Rotifera</taxon>
        <taxon>Eurotatoria</taxon>
        <taxon>Bdelloidea</taxon>
        <taxon>Philodinida</taxon>
        <taxon>Philodinidae</taxon>
        <taxon>Rotaria</taxon>
    </lineage>
</organism>
<keyword evidence="2 3" id="KW-0802">TPR repeat</keyword>
<dbReference type="PROSITE" id="PS50005">
    <property type="entry name" value="TPR"/>
    <property type="match status" value="5"/>
</dbReference>
<dbReference type="PANTHER" id="PTHR45641">
    <property type="entry name" value="TETRATRICOPEPTIDE REPEAT PROTEIN (AFU_ORTHOLOGUE AFUA_6G03870)"/>
    <property type="match status" value="1"/>
</dbReference>
<feature type="repeat" description="TPR" evidence="3">
    <location>
        <begin position="406"/>
        <end position="439"/>
    </location>
</feature>
<dbReference type="EMBL" id="CAJNOW010008789">
    <property type="protein sequence ID" value="CAF1546263.1"/>
    <property type="molecule type" value="Genomic_DNA"/>
</dbReference>
<feature type="repeat" description="TPR" evidence="3">
    <location>
        <begin position="364"/>
        <end position="397"/>
    </location>
</feature>
<dbReference type="OrthoDB" id="626167at2759"/>
<dbReference type="Pfam" id="PF13374">
    <property type="entry name" value="TPR_10"/>
    <property type="match status" value="1"/>
</dbReference>
<dbReference type="InterPro" id="IPR019734">
    <property type="entry name" value="TPR_rpt"/>
</dbReference>
<evidence type="ECO:0000313" key="4">
    <source>
        <dbReference type="EMBL" id="CAF1546263.1"/>
    </source>
</evidence>
<reference evidence="4" key="1">
    <citation type="submission" date="2021-02" db="EMBL/GenBank/DDBJ databases">
        <authorList>
            <person name="Nowell W R."/>
        </authorList>
    </citation>
    <scope>NUCLEOTIDE SEQUENCE</scope>
</reference>
<feature type="repeat" description="TPR" evidence="3">
    <location>
        <begin position="448"/>
        <end position="481"/>
    </location>
</feature>
<evidence type="ECO:0000256" key="1">
    <source>
        <dbReference type="ARBA" id="ARBA00022737"/>
    </source>
</evidence>
<name>A0A815WD08_9BILA</name>
<feature type="repeat" description="TPR" evidence="3">
    <location>
        <begin position="532"/>
        <end position="565"/>
    </location>
</feature>
<feature type="repeat" description="TPR" evidence="3">
    <location>
        <begin position="574"/>
        <end position="607"/>
    </location>
</feature>
<sequence>MESICHTLRRDIRQLNSSMVPISIIPPSSTSTTDLNQLDQSFMYTQLLKENLLDMQYNDTAKHEFADFYRAHYAKSDNELKKLREFEQEYDPSKVIWWYSKENFIYQLLNGALRTQNTEIIVRMGFVLRDVHLQIEHLHLEASNCNHFHVYRGQGMSYLEFEKMKNNKGGLLSFNNFLSTSIFSIVPYAFAESALGNPDQVGILFQINIDPSTSMTPFASLDSDSYFKDGEKEILFSMHTIFRIGDIEPIKDRVWAVNLTLTSDSDQELAQLTEYFRKNIEGATSLHRICSLTTMMAEWQTAEVINKALFKTTSNNNLEQITFLNTNLGQINFLKGNYPTSLSYHEKTLQLQQTSLPSNHPSLATTYNNIASVHFSMGQYSKARSSYEKALEIQQSSLPYNHPSLASTYSNIGLMHKSMGEYSKATSSYEKALEIQQKSLPSNHPDLASTYTSIGVMHKFMGEYSKALSYYEKALEIQQKSLPSNHPDLATTYNTITSVHETMGEYAKAQTAYEKAREITEKPLPSNPPSLANTYNNIGMVHLSMGEHSKALSYYEKTLEIQQTSLPYNHPSLATTCSNIAAVHESTGEYSKALSYYERAFEIQQTSLSSNHPSLATTYNNMGMLHFSMVEYPKALSSYEKAIEIW</sequence>
<dbReference type="InterPro" id="IPR011990">
    <property type="entry name" value="TPR-like_helical_dom_sf"/>
</dbReference>
<dbReference type="SUPFAM" id="SSF48452">
    <property type="entry name" value="TPR-like"/>
    <property type="match status" value="2"/>
</dbReference>
<dbReference type="AlphaFoldDB" id="A0A815WD08"/>
<evidence type="ECO:0000313" key="5">
    <source>
        <dbReference type="Proteomes" id="UP000663834"/>
    </source>
</evidence>
<dbReference type="Gene3D" id="1.25.40.10">
    <property type="entry name" value="Tetratricopeptide repeat domain"/>
    <property type="match status" value="2"/>
</dbReference>
<dbReference type="PROSITE" id="PS50293">
    <property type="entry name" value="TPR_REGION"/>
    <property type="match status" value="5"/>
</dbReference>
<comment type="caution">
    <text evidence="4">The sequence shown here is derived from an EMBL/GenBank/DDBJ whole genome shotgun (WGS) entry which is preliminary data.</text>
</comment>
<dbReference type="SUPFAM" id="SSF56399">
    <property type="entry name" value="ADP-ribosylation"/>
    <property type="match status" value="1"/>
</dbReference>
<dbReference type="Gene3D" id="3.90.176.10">
    <property type="entry name" value="Toxin ADP-ribosyltransferase, Chain A, domain 1"/>
    <property type="match status" value="1"/>
</dbReference>
<protein>
    <submittedName>
        <fullName evidence="4">Uncharacterized protein</fullName>
    </submittedName>
</protein>
<dbReference type="Proteomes" id="UP000663834">
    <property type="component" value="Unassembled WGS sequence"/>
</dbReference>
<evidence type="ECO:0000256" key="2">
    <source>
        <dbReference type="ARBA" id="ARBA00022803"/>
    </source>
</evidence>
<accession>A0A815WD08</accession>
<dbReference type="Pfam" id="PF13424">
    <property type="entry name" value="TPR_12"/>
    <property type="match status" value="3"/>
</dbReference>
<dbReference type="SMART" id="SM00028">
    <property type="entry name" value="TPR"/>
    <property type="match status" value="8"/>
</dbReference>
<dbReference type="PANTHER" id="PTHR45641:SF1">
    <property type="entry name" value="AAA+ ATPASE DOMAIN-CONTAINING PROTEIN"/>
    <property type="match status" value="1"/>
</dbReference>